<comment type="similarity">
    <text evidence="1">Belongs to the LysR transcriptional regulatory family.</text>
</comment>
<dbReference type="PANTHER" id="PTHR30537:SF10">
    <property type="entry name" value="TRANSCRIPTIONAL REGULATOR-RELATED"/>
    <property type="match status" value="1"/>
</dbReference>
<dbReference type="PROSITE" id="PS50931">
    <property type="entry name" value="HTH_LYSR"/>
    <property type="match status" value="1"/>
</dbReference>
<organism evidence="6 7">
    <name type="scientific">Zhongshania marina</name>
    <dbReference type="NCBI Taxonomy" id="2304603"/>
    <lineage>
        <taxon>Bacteria</taxon>
        <taxon>Pseudomonadati</taxon>
        <taxon>Pseudomonadota</taxon>
        <taxon>Gammaproteobacteria</taxon>
        <taxon>Cellvibrionales</taxon>
        <taxon>Spongiibacteraceae</taxon>
        <taxon>Zhongshania</taxon>
    </lineage>
</organism>
<dbReference type="FunFam" id="3.40.190.290:FF:000001">
    <property type="entry name" value="Transcriptional regulator, LysR family"/>
    <property type="match status" value="1"/>
</dbReference>
<dbReference type="Pfam" id="PF03466">
    <property type="entry name" value="LysR_substrate"/>
    <property type="match status" value="1"/>
</dbReference>
<dbReference type="EMBL" id="PQGG01000007">
    <property type="protein sequence ID" value="POP54372.1"/>
    <property type="molecule type" value="Genomic_DNA"/>
</dbReference>
<name>A0A2S4HK49_9GAMM</name>
<dbReference type="SUPFAM" id="SSF46785">
    <property type="entry name" value="Winged helix' DNA-binding domain"/>
    <property type="match status" value="1"/>
</dbReference>
<dbReference type="InterPro" id="IPR058163">
    <property type="entry name" value="LysR-type_TF_proteobact-type"/>
</dbReference>
<evidence type="ECO:0000256" key="1">
    <source>
        <dbReference type="ARBA" id="ARBA00009437"/>
    </source>
</evidence>
<evidence type="ECO:0000256" key="4">
    <source>
        <dbReference type="ARBA" id="ARBA00023163"/>
    </source>
</evidence>
<dbReference type="AlphaFoldDB" id="A0A2S4HK49"/>
<dbReference type="Gene3D" id="1.10.10.10">
    <property type="entry name" value="Winged helix-like DNA-binding domain superfamily/Winged helix DNA-binding domain"/>
    <property type="match status" value="1"/>
</dbReference>
<accession>A0A2S4HK49</accession>
<gene>
    <name evidence="6" type="ORF">C0068_02515</name>
</gene>
<keyword evidence="3" id="KW-0238">DNA-binding</keyword>
<dbReference type="Pfam" id="PF00126">
    <property type="entry name" value="HTH_1"/>
    <property type="match status" value="1"/>
</dbReference>
<evidence type="ECO:0000313" key="7">
    <source>
        <dbReference type="Proteomes" id="UP000237222"/>
    </source>
</evidence>
<evidence type="ECO:0000313" key="6">
    <source>
        <dbReference type="EMBL" id="POP54372.1"/>
    </source>
</evidence>
<dbReference type="Proteomes" id="UP000237222">
    <property type="component" value="Unassembled WGS sequence"/>
</dbReference>
<dbReference type="OrthoDB" id="5721010at2"/>
<comment type="caution">
    <text evidence="6">The sequence shown here is derived from an EMBL/GenBank/DDBJ whole genome shotgun (WGS) entry which is preliminary data.</text>
</comment>
<dbReference type="InterPro" id="IPR036390">
    <property type="entry name" value="WH_DNA-bd_sf"/>
</dbReference>
<evidence type="ECO:0000256" key="2">
    <source>
        <dbReference type="ARBA" id="ARBA00023015"/>
    </source>
</evidence>
<dbReference type="SUPFAM" id="SSF53850">
    <property type="entry name" value="Periplasmic binding protein-like II"/>
    <property type="match status" value="1"/>
</dbReference>
<dbReference type="InterPro" id="IPR005119">
    <property type="entry name" value="LysR_subst-bd"/>
</dbReference>
<dbReference type="Gene3D" id="3.40.190.290">
    <property type="match status" value="1"/>
</dbReference>
<dbReference type="GO" id="GO:0043565">
    <property type="term" value="F:sequence-specific DNA binding"/>
    <property type="evidence" value="ECO:0007669"/>
    <property type="project" value="TreeGrafter"/>
</dbReference>
<feature type="domain" description="HTH lysR-type" evidence="5">
    <location>
        <begin position="10"/>
        <end position="59"/>
    </location>
</feature>
<evidence type="ECO:0000259" key="5">
    <source>
        <dbReference type="PROSITE" id="PS50931"/>
    </source>
</evidence>
<dbReference type="GO" id="GO:0003700">
    <property type="term" value="F:DNA-binding transcription factor activity"/>
    <property type="evidence" value="ECO:0007669"/>
    <property type="project" value="InterPro"/>
</dbReference>
<evidence type="ECO:0000256" key="3">
    <source>
        <dbReference type="ARBA" id="ARBA00023125"/>
    </source>
</evidence>
<dbReference type="InterPro" id="IPR000847">
    <property type="entry name" value="LysR_HTH_N"/>
</dbReference>
<proteinExistence type="inferred from homology"/>
<dbReference type="GO" id="GO:0006351">
    <property type="term" value="P:DNA-templated transcription"/>
    <property type="evidence" value="ECO:0007669"/>
    <property type="project" value="TreeGrafter"/>
</dbReference>
<dbReference type="PRINTS" id="PR00039">
    <property type="entry name" value="HTHLYSR"/>
</dbReference>
<dbReference type="InterPro" id="IPR036388">
    <property type="entry name" value="WH-like_DNA-bd_sf"/>
</dbReference>
<keyword evidence="2" id="KW-0805">Transcription regulation</keyword>
<reference evidence="6" key="1">
    <citation type="submission" date="2018-01" db="EMBL/GenBank/DDBJ databases">
        <authorList>
            <person name="Yu X.-D."/>
        </authorList>
    </citation>
    <scope>NUCLEOTIDE SEQUENCE</scope>
    <source>
        <strain evidence="6">ZX-21</strain>
    </source>
</reference>
<keyword evidence="4" id="KW-0804">Transcription</keyword>
<protein>
    <submittedName>
        <fullName evidence="6">LysR family transcriptional regulator</fullName>
    </submittedName>
</protein>
<dbReference type="RefSeq" id="WP_103682919.1">
    <property type="nucleotide sequence ID" value="NZ_PQGG01000007.1"/>
</dbReference>
<sequence>MSDWRGVSEFVAVVEAESFTGAAKRLGLSVAQVSRQVSELEDRLGAKLFYRTTRKVTVTEVAAVYYQHCRSVLDGLADAERAISDLQSSPRGKIKLTAPITYGEESVMPLVNDFLKLYPQLEIDCQLSNHTVDILAESYDLAIRVGNLRDSSMIAKKLSSRRRYVCASPEYLDRYGMPHTLAELDSHNCLTGASEYWRFHEKNKLRTVRVTGNIHCNSGYALVDAALKGLGIIQLPDYYVVSYLERGDLLTLLDTYQEPEEGIWALYPQNRHLSPKLKLLLKYLADHLPDSLRNAGVVAAR</sequence>
<dbReference type="FunFam" id="1.10.10.10:FF:000001">
    <property type="entry name" value="LysR family transcriptional regulator"/>
    <property type="match status" value="1"/>
</dbReference>
<dbReference type="PANTHER" id="PTHR30537">
    <property type="entry name" value="HTH-TYPE TRANSCRIPTIONAL REGULATOR"/>
    <property type="match status" value="1"/>
</dbReference>